<name>A0A6A4GQR4_9AGAR</name>
<dbReference type="Proteomes" id="UP000799118">
    <property type="component" value="Unassembled WGS sequence"/>
</dbReference>
<feature type="non-terminal residue" evidence="1">
    <location>
        <position position="1"/>
    </location>
</feature>
<organism evidence="1 2">
    <name type="scientific">Gymnopus androsaceus JB14</name>
    <dbReference type="NCBI Taxonomy" id="1447944"/>
    <lineage>
        <taxon>Eukaryota</taxon>
        <taxon>Fungi</taxon>
        <taxon>Dikarya</taxon>
        <taxon>Basidiomycota</taxon>
        <taxon>Agaricomycotina</taxon>
        <taxon>Agaricomycetes</taxon>
        <taxon>Agaricomycetidae</taxon>
        <taxon>Agaricales</taxon>
        <taxon>Marasmiineae</taxon>
        <taxon>Omphalotaceae</taxon>
        <taxon>Gymnopus</taxon>
    </lineage>
</organism>
<dbReference type="EMBL" id="ML769793">
    <property type="protein sequence ID" value="KAE9387557.1"/>
    <property type="molecule type" value="Genomic_DNA"/>
</dbReference>
<dbReference type="AlphaFoldDB" id="A0A6A4GQR4"/>
<proteinExistence type="predicted"/>
<sequence length="75" mass="8402">TSKDERTKTRHKGWFKKGTRAFHKAVFVCGQHITGTEALSLDGMIVATVCEESITRKKFLQFMEGTVVCLLPTIS</sequence>
<protein>
    <submittedName>
        <fullName evidence="1">Uncharacterized protein</fullName>
    </submittedName>
</protein>
<dbReference type="OrthoDB" id="2142724at2759"/>
<evidence type="ECO:0000313" key="1">
    <source>
        <dbReference type="EMBL" id="KAE9387557.1"/>
    </source>
</evidence>
<keyword evidence="2" id="KW-1185">Reference proteome</keyword>
<reference evidence="1" key="1">
    <citation type="journal article" date="2019" name="Environ. Microbiol.">
        <title>Fungal ecological strategies reflected in gene transcription - a case study of two litter decomposers.</title>
        <authorList>
            <person name="Barbi F."/>
            <person name="Kohler A."/>
            <person name="Barry K."/>
            <person name="Baskaran P."/>
            <person name="Daum C."/>
            <person name="Fauchery L."/>
            <person name="Ihrmark K."/>
            <person name="Kuo A."/>
            <person name="LaButti K."/>
            <person name="Lipzen A."/>
            <person name="Morin E."/>
            <person name="Grigoriev I.V."/>
            <person name="Henrissat B."/>
            <person name="Lindahl B."/>
            <person name="Martin F."/>
        </authorList>
    </citation>
    <scope>NUCLEOTIDE SEQUENCE</scope>
    <source>
        <strain evidence="1">JB14</strain>
    </source>
</reference>
<accession>A0A6A4GQR4</accession>
<gene>
    <name evidence="1" type="ORF">BT96DRAFT_837473</name>
</gene>
<evidence type="ECO:0000313" key="2">
    <source>
        <dbReference type="Proteomes" id="UP000799118"/>
    </source>
</evidence>